<accession>A0A9W6H019</accession>
<reference evidence="1" key="1">
    <citation type="journal article" date="2023" name="Int. J. Syst. Evol. Microbiol.">
        <title>Methylocystis iwaonis sp. nov., a type II methane-oxidizing bacterium from surface soil of a rice paddy field in Japan, and emended description of the genus Methylocystis (ex Whittenbury et al. 1970) Bowman et al. 1993.</title>
        <authorList>
            <person name="Kaise H."/>
            <person name="Sawadogo J.B."/>
            <person name="Alam M.S."/>
            <person name="Ueno C."/>
            <person name="Dianou D."/>
            <person name="Shinjo R."/>
            <person name="Asakawa S."/>
        </authorList>
    </citation>
    <scope>NUCLEOTIDE SEQUENCE</scope>
    <source>
        <strain evidence="1">LMG27198</strain>
    </source>
</reference>
<dbReference type="InterPro" id="IPR045510">
    <property type="entry name" value="DUF6481"/>
</dbReference>
<dbReference type="Pfam" id="PF20089">
    <property type="entry name" value="DUF6481"/>
    <property type="match status" value="1"/>
</dbReference>
<dbReference type="Proteomes" id="UP001144323">
    <property type="component" value="Unassembled WGS sequence"/>
</dbReference>
<organism evidence="1 2">
    <name type="scientific">Methylocystis echinoides</name>
    <dbReference type="NCBI Taxonomy" id="29468"/>
    <lineage>
        <taxon>Bacteria</taxon>
        <taxon>Pseudomonadati</taxon>
        <taxon>Pseudomonadota</taxon>
        <taxon>Alphaproteobacteria</taxon>
        <taxon>Hyphomicrobiales</taxon>
        <taxon>Methylocystaceae</taxon>
        <taxon>Methylocystis</taxon>
    </lineage>
</organism>
<evidence type="ECO:0000313" key="1">
    <source>
        <dbReference type="EMBL" id="GLI96119.1"/>
    </source>
</evidence>
<name>A0A9W6H019_9HYPH</name>
<sequence length="87" mass="9634">MGQFKTDQLVDRLEAIAKARQATLARFRARPALDDPAVLARQAARQAIVQAREVRINERDIARLAGEAEREAEALAAKERAAAELVR</sequence>
<proteinExistence type="predicted"/>
<comment type="caution">
    <text evidence="1">The sequence shown here is derived from an EMBL/GenBank/DDBJ whole genome shotgun (WGS) entry which is preliminary data.</text>
</comment>
<dbReference type="EMBL" id="BSEC01000008">
    <property type="protein sequence ID" value="GLI96119.1"/>
    <property type="molecule type" value="Genomic_DNA"/>
</dbReference>
<evidence type="ECO:0000313" key="2">
    <source>
        <dbReference type="Proteomes" id="UP001144323"/>
    </source>
</evidence>
<dbReference type="AlphaFoldDB" id="A0A9W6H019"/>
<keyword evidence="2" id="KW-1185">Reference proteome</keyword>
<gene>
    <name evidence="1" type="ORF">LMG27198_51120</name>
</gene>
<protein>
    <submittedName>
        <fullName evidence="1">Uncharacterized protein</fullName>
    </submittedName>
</protein>